<dbReference type="Gene3D" id="1.10.10.10">
    <property type="entry name" value="Winged helix-like DNA-binding domain superfamily/Winged helix DNA-binding domain"/>
    <property type="match status" value="1"/>
</dbReference>
<dbReference type="PANTHER" id="PTHR30126:SF39">
    <property type="entry name" value="HTH-TYPE TRANSCRIPTIONAL REGULATOR CYSL"/>
    <property type="match status" value="1"/>
</dbReference>
<evidence type="ECO:0000313" key="6">
    <source>
        <dbReference type="EMBL" id="XBH18583.1"/>
    </source>
</evidence>
<dbReference type="InterPro" id="IPR005119">
    <property type="entry name" value="LysR_subst-bd"/>
</dbReference>
<dbReference type="AlphaFoldDB" id="A0AAU7DNG9"/>
<evidence type="ECO:0000259" key="5">
    <source>
        <dbReference type="PROSITE" id="PS50931"/>
    </source>
</evidence>
<dbReference type="GO" id="GO:0003700">
    <property type="term" value="F:DNA-binding transcription factor activity"/>
    <property type="evidence" value="ECO:0007669"/>
    <property type="project" value="InterPro"/>
</dbReference>
<dbReference type="CDD" id="cd08420">
    <property type="entry name" value="PBP2_CysL_like"/>
    <property type="match status" value="1"/>
</dbReference>
<dbReference type="SUPFAM" id="SSF53850">
    <property type="entry name" value="Periplasmic binding protein-like II"/>
    <property type="match status" value="1"/>
</dbReference>
<dbReference type="PRINTS" id="PR00039">
    <property type="entry name" value="HTHLYSR"/>
</dbReference>
<dbReference type="Gene3D" id="3.40.190.290">
    <property type="match status" value="1"/>
</dbReference>
<protein>
    <submittedName>
        <fullName evidence="6">LysR substrate-binding domain-containing protein</fullName>
    </submittedName>
</protein>
<comment type="similarity">
    <text evidence="1">Belongs to the LysR transcriptional regulatory family.</text>
</comment>
<evidence type="ECO:0000256" key="1">
    <source>
        <dbReference type="ARBA" id="ARBA00009437"/>
    </source>
</evidence>
<dbReference type="EMBL" id="CP121196">
    <property type="protein sequence ID" value="XBH18583.1"/>
    <property type="molecule type" value="Genomic_DNA"/>
</dbReference>
<dbReference type="InterPro" id="IPR036388">
    <property type="entry name" value="WH-like_DNA-bd_sf"/>
</dbReference>
<evidence type="ECO:0000256" key="2">
    <source>
        <dbReference type="ARBA" id="ARBA00023015"/>
    </source>
</evidence>
<evidence type="ECO:0000256" key="3">
    <source>
        <dbReference type="ARBA" id="ARBA00023125"/>
    </source>
</evidence>
<sequence>MAQLENARLMVLRAVARQLSFRKAAEELYLTQPAVSLQIKALEEDLGVQLFDRTGSRVALTAAGRVMLNHAEQVHAMLQQAEHEIAAMSGELAGQLGLGASTTIAQYVLPSLLGKFLGAHPRVKPTLISGNTEHIVNAAVQHEIALGFIEGPSRSKDVREEAFLVDELVMIVPAAHEWAERGSVSVQELKSVPLLMRERGSGTLHVVEMALERHFVKPASLEIAMELDSTEAIKSAVEAGLGAGFVSKWALAKDARTGTSFRIVDIEGLRIKRDFLMIYAQGIEPQGLVQEFRRYLLDRTAGFPDMKKVHRPRA</sequence>
<dbReference type="PANTHER" id="PTHR30126">
    <property type="entry name" value="HTH-TYPE TRANSCRIPTIONAL REGULATOR"/>
    <property type="match status" value="1"/>
</dbReference>
<gene>
    <name evidence="6" type="ORF">P8935_04415</name>
</gene>
<dbReference type="InterPro" id="IPR000847">
    <property type="entry name" value="LysR_HTH_N"/>
</dbReference>
<accession>A0AAU7DNG9</accession>
<dbReference type="SUPFAM" id="SSF46785">
    <property type="entry name" value="Winged helix' DNA-binding domain"/>
    <property type="match status" value="1"/>
</dbReference>
<dbReference type="GO" id="GO:0000976">
    <property type="term" value="F:transcription cis-regulatory region binding"/>
    <property type="evidence" value="ECO:0007669"/>
    <property type="project" value="TreeGrafter"/>
</dbReference>
<dbReference type="InterPro" id="IPR036390">
    <property type="entry name" value="WH_DNA-bd_sf"/>
</dbReference>
<dbReference type="Pfam" id="PF03466">
    <property type="entry name" value="LysR_substrate"/>
    <property type="match status" value="1"/>
</dbReference>
<keyword evidence="4" id="KW-0804">Transcription</keyword>
<dbReference type="FunFam" id="1.10.10.10:FF:000001">
    <property type="entry name" value="LysR family transcriptional regulator"/>
    <property type="match status" value="1"/>
</dbReference>
<evidence type="ECO:0000256" key="4">
    <source>
        <dbReference type="ARBA" id="ARBA00023163"/>
    </source>
</evidence>
<reference evidence="6" key="1">
    <citation type="submission" date="2023-03" db="EMBL/GenBank/DDBJ databases">
        <title>Edaphobacter sp.</title>
        <authorList>
            <person name="Huber K.J."/>
            <person name="Papendorf J."/>
            <person name="Pilke C."/>
            <person name="Bunk B."/>
            <person name="Sproeer C."/>
            <person name="Pester M."/>
        </authorList>
    </citation>
    <scope>NUCLEOTIDE SEQUENCE</scope>
    <source>
        <strain evidence="6">DSM 110680</strain>
    </source>
</reference>
<name>A0AAU7DNG9_9BACT</name>
<feature type="domain" description="HTH lysR-type" evidence="5">
    <location>
        <begin position="4"/>
        <end position="61"/>
    </location>
</feature>
<keyword evidence="2" id="KW-0805">Transcription regulation</keyword>
<proteinExistence type="inferred from homology"/>
<dbReference type="Pfam" id="PF00126">
    <property type="entry name" value="HTH_1"/>
    <property type="match status" value="1"/>
</dbReference>
<dbReference type="PROSITE" id="PS50931">
    <property type="entry name" value="HTH_LYSR"/>
    <property type="match status" value="1"/>
</dbReference>
<dbReference type="RefSeq" id="WP_348263807.1">
    <property type="nucleotide sequence ID" value="NZ_CP121196.1"/>
</dbReference>
<organism evidence="6">
    <name type="scientific">Telmatobacter sp. DSM 110680</name>
    <dbReference type="NCBI Taxonomy" id="3036704"/>
    <lineage>
        <taxon>Bacteria</taxon>
        <taxon>Pseudomonadati</taxon>
        <taxon>Acidobacteriota</taxon>
        <taxon>Terriglobia</taxon>
        <taxon>Terriglobales</taxon>
        <taxon>Acidobacteriaceae</taxon>
        <taxon>Telmatobacter</taxon>
    </lineage>
</organism>
<keyword evidence="3" id="KW-0238">DNA-binding</keyword>